<feature type="transmembrane region" description="Helical" evidence="1">
    <location>
        <begin position="45"/>
        <end position="63"/>
    </location>
</feature>
<protein>
    <recommendedName>
        <fullName evidence="4">DUF378 domain-containing protein</fullName>
    </recommendedName>
</protein>
<dbReference type="AlphaFoldDB" id="A0A5S3PV50"/>
<evidence type="ECO:0000256" key="1">
    <source>
        <dbReference type="SAM" id="Phobius"/>
    </source>
</evidence>
<evidence type="ECO:0000313" key="2">
    <source>
        <dbReference type="EMBL" id="TMM58886.1"/>
    </source>
</evidence>
<evidence type="ECO:0008006" key="4">
    <source>
        <dbReference type="Google" id="ProtNLM"/>
    </source>
</evidence>
<keyword evidence="3" id="KW-1185">Reference proteome</keyword>
<sequence>METQKKLQLQKSGGILALLGLGSILLSLFDYSFMVLAWIDFFGDTVAWIIRIGLIAIGLTLYFKYDVDDADLFFEEDEDEPD</sequence>
<organism evidence="2 3">
    <name type="scientific">Maribacter algarum</name>
    <name type="common">ex Zhang et al. 2020</name>
    <dbReference type="NCBI Taxonomy" id="2578118"/>
    <lineage>
        <taxon>Bacteria</taxon>
        <taxon>Pseudomonadati</taxon>
        <taxon>Bacteroidota</taxon>
        <taxon>Flavobacteriia</taxon>
        <taxon>Flavobacteriales</taxon>
        <taxon>Flavobacteriaceae</taxon>
        <taxon>Maribacter</taxon>
    </lineage>
</organism>
<keyword evidence="1" id="KW-1133">Transmembrane helix</keyword>
<dbReference type="OrthoDB" id="332088at2"/>
<evidence type="ECO:0000313" key="3">
    <source>
        <dbReference type="Proteomes" id="UP000310314"/>
    </source>
</evidence>
<dbReference type="RefSeq" id="WP_138656819.1">
    <property type="nucleotide sequence ID" value="NZ_VATY01000001.1"/>
</dbReference>
<dbReference type="Proteomes" id="UP000310314">
    <property type="component" value="Unassembled WGS sequence"/>
</dbReference>
<comment type="caution">
    <text evidence="2">The sequence shown here is derived from an EMBL/GenBank/DDBJ whole genome shotgun (WGS) entry which is preliminary data.</text>
</comment>
<feature type="transmembrane region" description="Helical" evidence="1">
    <location>
        <begin position="12"/>
        <end position="39"/>
    </location>
</feature>
<accession>A0A5S3PV50</accession>
<gene>
    <name evidence="2" type="ORF">FEE95_05490</name>
</gene>
<keyword evidence="1" id="KW-0812">Transmembrane</keyword>
<reference evidence="2 3" key="1">
    <citation type="submission" date="2019-05" db="EMBL/GenBank/DDBJ databases">
        <authorList>
            <person name="Zhang J.-Y."/>
            <person name="Feg X."/>
            <person name="Du Z.-J."/>
        </authorList>
    </citation>
    <scope>NUCLEOTIDE SEQUENCE [LARGE SCALE GENOMIC DNA]</scope>
    <source>
        <strain evidence="2 3">RZ26</strain>
    </source>
</reference>
<keyword evidence="1" id="KW-0472">Membrane</keyword>
<dbReference type="EMBL" id="VATY01000001">
    <property type="protein sequence ID" value="TMM58886.1"/>
    <property type="molecule type" value="Genomic_DNA"/>
</dbReference>
<proteinExistence type="predicted"/>
<name>A0A5S3PV50_9FLAO</name>